<comment type="caution">
    <text evidence="2">The sequence shown here is derived from an EMBL/GenBank/DDBJ whole genome shotgun (WGS) entry which is preliminary data.</text>
</comment>
<dbReference type="Proteomes" id="UP001633002">
    <property type="component" value="Unassembled WGS sequence"/>
</dbReference>
<evidence type="ECO:0000256" key="1">
    <source>
        <dbReference type="SAM" id="MobiDB-lite"/>
    </source>
</evidence>
<reference evidence="2 3" key="1">
    <citation type="submission" date="2024-09" db="EMBL/GenBank/DDBJ databases">
        <title>Chromosome-scale assembly of Riccia sorocarpa.</title>
        <authorList>
            <person name="Paukszto L."/>
        </authorList>
    </citation>
    <scope>NUCLEOTIDE SEQUENCE [LARGE SCALE GENOMIC DNA]</scope>
    <source>
        <strain evidence="2">LP-2024</strain>
        <tissue evidence="2">Aerial parts of the thallus</tissue>
    </source>
</reference>
<sequence length="150" mass="17014">MTGKLVHAGRAPKKKGNSEGARSGPSKSRNRSSRSISEFESLKVLQGPEKRRTLGEMNYNGCRLAESNDSFLDLEDDNPRERKLRDDGLSQVIAQRLQIEATKSGKENRERIIPRRGTRRLQGTVGNTKWQRRKTLEAICDGHRPIGWVF</sequence>
<protein>
    <submittedName>
        <fullName evidence="2">Uncharacterized protein</fullName>
    </submittedName>
</protein>
<proteinExistence type="predicted"/>
<evidence type="ECO:0000313" key="3">
    <source>
        <dbReference type="Proteomes" id="UP001633002"/>
    </source>
</evidence>
<dbReference type="EMBL" id="JBJQOH010000004">
    <property type="protein sequence ID" value="KAL3689455.1"/>
    <property type="molecule type" value="Genomic_DNA"/>
</dbReference>
<keyword evidence="3" id="KW-1185">Reference proteome</keyword>
<name>A0ABD3HGI3_9MARC</name>
<organism evidence="2 3">
    <name type="scientific">Riccia sorocarpa</name>
    <dbReference type="NCBI Taxonomy" id="122646"/>
    <lineage>
        <taxon>Eukaryota</taxon>
        <taxon>Viridiplantae</taxon>
        <taxon>Streptophyta</taxon>
        <taxon>Embryophyta</taxon>
        <taxon>Marchantiophyta</taxon>
        <taxon>Marchantiopsida</taxon>
        <taxon>Marchantiidae</taxon>
        <taxon>Marchantiales</taxon>
        <taxon>Ricciaceae</taxon>
        <taxon>Riccia</taxon>
    </lineage>
</organism>
<accession>A0ABD3HGI3</accession>
<dbReference type="AlphaFoldDB" id="A0ABD3HGI3"/>
<feature type="region of interest" description="Disordered" evidence="1">
    <location>
        <begin position="1"/>
        <end position="55"/>
    </location>
</feature>
<gene>
    <name evidence="2" type="ORF">R1sor_015764</name>
</gene>
<evidence type="ECO:0000313" key="2">
    <source>
        <dbReference type="EMBL" id="KAL3689455.1"/>
    </source>
</evidence>